<accession>A0ABD2CXQ4</accession>
<dbReference type="InterPro" id="IPR004117">
    <property type="entry name" value="7tm6_olfct_rcpt"/>
</dbReference>
<proteinExistence type="inferred from homology"/>
<feature type="transmembrane region" description="Helical" evidence="17">
    <location>
        <begin position="6"/>
        <end position="31"/>
    </location>
</feature>
<evidence type="ECO:0000313" key="18">
    <source>
        <dbReference type="EMBL" id="KAL2749922.1"/>
    </source>
</evidence>
<feature type="transmembrane region" description="Helical" evidence="17">
    <location>
        <begin position="71"/>
        <end position="93"/>
    </location>
</feature>
<dbReference type="GO" id="GO:0006281">
    <property type="term" value="P:DNA repair"/>
    <property type="evidence" value="ECO:0007669"/>
    <property type="project" value="UniProtKB-KW"/>
</dbReference>
<feature type="transmembrane region" description="Helical" evidence="17">
    <location>
        <begin position="213"/>
        <end position="237"/>
    </location>
</feature>
<dbReference type="Pfam" id="PF02245">
    <property type="entry name" value="Pur_DNA_glyco"/>
    <property type="match status" value="2"/>
</dbReference>
<dbReference type="GO" id="GO:0007608">
    <property type="term" value="P:sensory perception of smell"/>
    <property type="evidence" value="ECO:0007669"/>
    <property type="project" value="UniProtKB-KW"/>
</dbReference>
<evidence type="ECO:0000256" key="17">
    <source>
        <dbReference type="SAM" id="Phobius"/>
    </source>
</evidence>
<comment type="caution">
    <text evidence="18">The sequence shown here is derived from an EMBL/GenBank/DDBJ whole genome shotgun (WGS) entry which is preliminary data.</text>
</comment>
<comment type="function">
    <text evidence="2">Hydrolysis of the deoxyribose N-glycosidic bond to excise 3-methyladenine, and 7-methylguanine from the damaged DNA polymer formed by alkylation lesions.</text>
</comment>
<dbReference type="InterPro" id="IPR036995">
    <property type="entry name" value="MPG_sf"/>
</dbReference>
<keyword evidence="15" id="KW-0807">Transducer</keyword>
<name>A0ABD2CXQ4_VESMC</name>
<keyword evidence="6" id="KW-0716">Sensory transduction</keyword>
<dbReference type="InterPro" id="IPR003180">
    <property type="entry name" value="MPG"/>
</dbReference>
<dbReference type="PANTHER" id="PTHR10429:SF0">
    <property type="entry name" value="DNA-3-METHYLADENINE GLYCOSYLASE"/>
    <property type="match status" value="1"/>
</dbReference>
<keyword evidence="14" id="KW-0234">DNA repair</keyword>
<keyword evidence="11 17" id="KW-1133">Transmembrane helix</keyword>
<dbReference type="GO" id="GO:0007165">
    <property type="term" value="P:signal transduction"/>
    <property type="evidence" value="ECO:0007669"/>
    <property type="project" value="UniProtKB-KW"/>
</dbReference>
<sequence length="754" mass="86626">MNWGDIEVLTGVGCVSTTVGQLLFKMIYLLLRRKISLKLYEDIRKCWYMSNDTNDRKCYEYLAGKARTLTLCFFFCGLCNVITFTITAVIIIIKEGRSKGNQTEMNYHMPFEVWYGPNALQSPSFEIAFLCQILASVICCAGITGLDATMMTLILHICGQFKLIQAWFRSIGRNVGQALIKDNAISVKLKCQIEKSIEHHRRMIIVVKEANDLISPIIFIQLLTSGLEICLSGYAVIYGASGIDLIKFISYLSSMMVQLLIWCWPAELLIQESIKIADSIYFDIPWYNLPTSYRKDLCLVIIRAQEYCSIKAAIFKVLSLQTLTKNLVEVLQQKDKQIKKSRINLKVLRNGNDKSLDTIKLEDFEGKKEIIEIPHTDKNVTRKKIRAVVDLKMMKEELKQLEDPPVTPWEKEICSSRLPFEFYNTPCEQLAQHLLGKVLVRRLENGTILKGRIVETEGYLGAVDKASHSYQNKVTPRNIPMYMSPGTIYIYMTYGMYYCFNISSQESDAYVLIKAVEPLLGLDYMELLRNMFVKENKKEKEIQKNPKRFKTADLCNSSYKICTAFVIDEDEFDQKYIYNCNNLWIERDSCTKSTTIVTVPPVHVESLPDKQPIKLSRYYILGNPSDGSAVLIRALDPLEGIEYMTNQRILKKKSNISKGIIKDFKVHELCNGPSKLCMSFQLHKSHNKYSLCTWKGLWIEDDSFQEEIKIVRCARIGIDSCGPEWSSKPLRYYIYGNKSVSKRDKKAEAYITDT</sequence>
<evidence type="ECO:0000256" key="1">
    <source>
        <dbReference type="ARBA" id="ARBA00000086"/>
    </source>
</evidence>
<dbReference type="EMBL" id="JAYRBN010000026">
    <property type="protein sequence ID" value="KAL2749922.1"/>
    <property type="molecule type" value="Genomic_DNA"/>
</dbReference>
<protein>
    <recommendedName>
        <fullName evidence="5">DNA-3-methyladenine glycosylase II</fullName>
        <ecNumber evidence="5">3.2.2.21</ecNumber>
    </recommendedName>
    <alternativeName>
        <fullName evidence="16">3-methyladenine DNA glycosidase</fullName>
    </alternativeName>
</protein>
<evidence type="ECO:0000256" key="15">
    <source>
        <dbReference type="ARBA" id="ARBA00023224"/>
    </source>
</evidence>
<dbReference type="GO" id="GO:0016020">
    <property type="term" value="C:membrane"/>
    <property type="evidence" value="ECO:0007669"/>
    <property type="project" value="UniProtKB-SubCell"/>
</dbReference>
<comment type="similarity">
    <text evidence="4">Belongs to the DNA glycosylase MPG family.</text>
</comment>
<keyword evidence="13" id="KW-0675">Receptor</keyword>
<keyword evidence="7 17" id="KW-0812">Transmembrane</keyword>
<evidence type="ECO:0000256" key="13">
    <source>
        <dbReference type="ARBA" id="ARBA00023170"/>
    </source>
</evidence>
<keyword evidence="19" id="KW-1185">Reference proteome</keyword>
<keyword evidence="12 17" id="KW-0472">Membrane</keyword>
<evidence type="ECO:0000256" key="2">
    <source>
        <dbReference type="ARBA" id="ARBA00002421"/>
    </source>
</evidence>
<dbReference type="HAMAP" id="MF_00527">
    <property type="entry name" value="3MGH"/>
    <property type="match status" value="1"/>
</dbReference>
<gene>
    <name evidence="18" type="ORF">V1477_001993</name>
</gene>
<dbReference type="PANTHER" id="PTHR10429">
    <property type="entry name" value="DNA-3-METHYLADENINE GLYCOSYLASE"/>
    <property type="match status" value="1"/>
</dbReference>
<evidence type="ECO:0000256" key="14">
    <source>
        <dbReference type="ARBA" id="ARBA00023204"/>
    </source>
</evidence>
<dbReference type="Gene3D" id="3.10.300.10">
    <property type="entry name" value="Methylpurine-DNA glycosylase (MPG)"/>
    <property type="match status" value="2"/>
</dbReference>
<dbReference type="CDD" id="cd00540">
    <property type="entry name" value="AAG"/>
    <property type="match status" value="1"/>
</dbReference>
<evidence type="ECO:0000256" key="6">
    <source>
        <dbReference type="ARBA" id="ARBA00022606"/>
    </source>
</evidence>
<evidence type="ECO:0000256" key="7">
    <source>
        <dbReference type="ARBA" id="ARBA00022692"/>
    </source>
</evidence>
<organism evidence="18 19">
    <name type="scientific">Vespula maculifrons</name>
    <name type="common">Eastern yellow jacket</name>
    <name type="synonym">Wasp</name>
    <dbReference type="NCBI Taxonomy" id="7453"/>
    <lineage>
        <taxon>Eukaryota</taxon>
        <taxon>Metazoa</taxon>
        <taxon>Ecdysozoa</taxon>
        <taxon>Arthropoda</taxon>
        <taxon>Hexapoda</taxon>
        <taxon>Insecta</taxon>
        <taxon>Pterygota</taxon>
        <taxon>Neoptera</taxon>
        <taxon>Endopterygota</taxon>
        <taxon>Hymenoptera</taxon>
        <taxon>Apocrita</taxon>
        <taxon>Aculeata</taxon>
        <taxon>Vespoidea</taxon>
        <taxon>Vespidae</taxon>
        <taxon>Vespinae</taxon>
        <taxon>Vespula</taxon>
    </lineage>
</organism>
<dbReference type="AlphaFoldDB" id="A0ABD2CXQ4"/>
<evidence type="ECO:0000256" key="12">
    <source>
        <dbReference type="ARBA" id="ARBA00023136"/>
    </source>
</evidence>
<evidence type="ECO:0000256" key="5">
    <source>
        <dbReference type="ARBA" id="ARBA00012000"/>
    </source>
</evidence>
<evidence type="ECO:0000256" key="10">
    <source>
        <dbReference type="ARBA" id="ARBA00022801"/>
    </source>
</evidence>
<reference evidence="18 19" key="1">
    <citation type="journal article" date="2024" name="Ann. Entomol. Soc. Am.">
        <title>Genomic analyses of the southern and eastern yellowjacket wasps (Hymenoptera: Vespidae) reveal evolutionary signatures of social life.</title>
        <authorList>
            <person name="Catto M.A."/>
            <person name="Caine P.B."/>
            <person name="Orr S.E."/>
            <person name="Hunt B.G."/>
            <person name="Goodisman M.A.D."/>
        </authorList>
    </citation>
    <scope>NUCLEOTIDE SEQUENCE [LARGE SCALE GENOMIC DNA]</scope>
    <source>
        <strain evidence="18">232</strain>
        <tissue evidence="18">Head and thorax</tissue>
    </source>
</reference>
<dbReference type="Proteomes" id="UP001607303">
    <property type="component" value="Unassembled WGS sequence"/>
</dbReference>
<evidence type="ECO:0000256" key="4">
    <source>
        <dbReference type="ARBA" id="ARBA00009232"/>
    </source>
</evidence>
<dbReference type="SUPFAM" id="SSF50486">
    <property type="entry name" value="FMT C-terminal domain-like"/>
    <property type="match status" value="2"/>
</dbReference>
<dbReference type="GO" id="GO:0003905">
    <property type="term" value="F:alkylbase DNA N-glycosylase activity"/>
    <property type="evidence" value="ECO:0007669"/>
    <property type="project" value="UniProtKB-EC"/>
</dbReference>
<evidence type="ECO:0000256" key="9">
    <source>
        <dbReference type="ARBA" id="ARBA00022763"/>
    </source>
</evidence>
<comment type="catalytic activity">
    <reaction evidence="1">
        <text>Hydrolysis of alkylated DNA, releasing 3-methyladenine, 3-methylguanine, 7-methylguanine and 7-methyladenine.</text>
        <dbReference type="EC" id="3.2.2.21"/>
    </reaction>
</comment>
<dbReference type="EC" id="3.2.2.21" evidence="5"/>
<keyword evidence="9" id="KW-0227">DNA damage</keyword>
<evidence type="ECO:0000256" key="16">
    <source>
        <dbReference type="ARBA" id="ARBA00033426"/>
    </source>
</evidence>
<dbReference type="InterPro" id="IPR011034">
    <property type="entry name" value="Formyl_transferase-like_C_sf"/>
</dbReference>
<keyword evidence="10" id="KW-0378">Hydrolase</keyword>
<dbReference type="NCBIfam" id="TIGR00567">
    <property type="entry name" value="3mg"/>
    <property type="match status" value="1"/>
</dbReference>
<evidence type="ECO:0000313" key="19">
    <source>
        <dbReference type="Proteomes" id="UP001607303"/>
    </source>
</evidence>
<comment type="subcellular location">
    <subcellularLocation>
        <location evidence="3">Membrane</location>
        <topology evidence="3">Multi-pass membrane protein</topology>
    </subcellularLocation>
</comment>
<keyword evidence="8" id="KW-0552">Olfaction</keyword>
<evidence type="ECO:0000256" key="11">
    <source>
        <dbReference type="ARBA" id="ARBA00022989"/>
    </source>
</evidence>
<feature type="transmembrane region" description="Helical" evidence="17">
    <location>
        <begin position="127"/>
        <end position="146"/>
    </location>
</feature>
<evidence type="ECO:0000256" key="3">
    <source>
        <dbReference type="ARBA" id="ARBA00004141"/>
    </source>
</evidence>
<dbReference type="Pfam" id="PF02949">
    <property type="entry name" value="7tm_6"/>
    <property type="match status" value="1"/>
</dbReference>
<evidence type="ECO:0000256" key="8">
    <source>
        <dbReference type="ARBA" id="ARBA00022725"/>
    </source>
</evidence>